<reference evidence="1 2" key="1">
    <citation type="submission" date="2017-09" db="EMBL/GenBank/DDBJ databases">
        <title>Depth-based differentiation of microbial function through sediment-hosted aquifers and enrichment of novel symbionts in the deep terrestrial subsurface.</title>
        <authorList>
            <person name="Probst A.J."/>
            <person name="Ladd B."/>
            <person name="Jarett J.K."/>
            <person name="Geller-Mcgrath D.E."/>
            <person name="Sieber C.M."/>
            <person name="Emerson J.B."/>
            <person name="Anantharaman K."/>
            <person name="Thomas B.C."/>
            <person name="Malmstrom R."/>
            <person name="Stieglmeier M."/>
            <person name="Klingl A."/>
            <person name="Woyke T."/>
            <person name="Ryan C.M."/>
            <person name="Banfield J.F."/>
        </authorList>
    </citation>
    <scope>NUCLEOTIDE SEQUENCE [LARGE SCALE GENOMIC DNA]</scope>
    <source>
        <strain evidence="1">CG11_big_fil_rev_8_21_14_0_20_42_13</strain>
    </source>
</reference>
<dbReference type="InterPro" id="IPR004401">
    <property type="entry name" value="YbaB/EbfC"/>
</dbReference>
<dbReference type="Pfam" id="PF02575">
    <property type="entry name" value="YbaB_DNA_bd"/>
    <property type="match status" value="1"/>
</dbReference>
<gene>
    <name evidence="1" type="ORF">COV72_02605</name>
</gene>
<proteinExistence type="predicted"/>
<sequence>MKGRAMFDKMKQLFELQGKMKAVKKELESSIVEVESNNGQIKIVISGDQKIKSLEIADALIVKENKTDLCRDLASCFNEAVRKSQNLAASKMKEVSGINIPGL</sequence>
<dbReference type="GO" id="GO:0003677">
    <property type="term" value="F:DNA binding"/>
    <property type="evidence" value="ECO:0007669"/>
    <property type="project" value="InterPro"/>
</dbReference>
<evidence type="ECO:0000313" key="2">
    <source>
        <dbReference type="Proteomes" id="UP000229641"/>
    </source>
</evidence>
<dbReference type="PIRSF" id="PIRSF004555">
    <property type="entry name" value="UCP004555"/>
    <property type="match status" value="1"/>
</dbReference>
<dbReference type="AlphaFoldDB" id="A0A2H0M0T4"/>
<dbReference type="InterPro" id="IPR036894">
    <property type="entry name" value="YbaB-like_sf"/>
</dbReference>
<dbReference type="Gene3D" id="3.30.1310.10">
    <property type="entry name" value="Nucleoid-associated protein YbaB-like domain"/>
    <property type="match status" value="1"/>
</dbReference>
<protein>
    <submittedName>
        <fullName evidence="1">Nucleoid-associated protein, YbaB/EbfC family</fullName>
    </submittedName>
</protein>
<organism evidence="1 2">
    <name type="scientific">Candidatus Ghiorseimicrobium undicola</name>
    <dbReference type="NCBI Taxonomy" id="1974746"/>
    <lineage>
        <taxon>Bacteria</taxon>
        <taxon>Pseudomonadati</taxon>
        <taxon>Candidatus Omnitrophota</taxon>
        <taxon>Candidatus Ghiorseimicrobium</taxon>
    </lineage>
</organism>
<dbReference type="SUPFAM" id="SSF82607">
    <property type="entry name" value="YbaB-like"/>
    <property type="match status" value="1"/>
</dbReference>
<name>A0A2H0M0T4_9BACT</name>
<comment type="caution">
    <text evidence="1">The sequence shown here is derived from an EMBL/GenBank/DDBJ whole genome shotgun (WGS) entry which is preliminary data.</text>
</comment>
<dbReference type="Proteomes" id="UP000229641">
    <property type="component" value="Unassembled WGS sequence"/>
</dbReference>
<dbReference type="EMBL" id="PCWA01000035">
    <property type="protein sequence ID" value="PIQ89534.1"/>
    <property type="molecule type" value="Genomic_DNA"/>
</dbReference>
<accession>A0A2H0M0T4</accession>
<dbReference type="NCBIfam" id="TIGR00103">
    <property type="entry name" value="DNA_YbaB_EbfC"/>
    <property type="match status" value="1"/>
</dbReference>
<evidence type="ECO:0000313" key="1">
    <source>
        <dbReference type="EMBL" id="PIQ89534.1"/>
    </source>
</evidence>